<dbReference type="SUPFAM" id="SSF55729">
    <property type="entry name" value="Acyl-CoA N-acyltransferases (Nat)"/>
    <property type="match status" value="1"/>
</dbReference>
<proteinExistence type="predicted"/>
<evidence type="ECO:0000313" key="5">
    <source>
        <dbReference type="Proteomes" id="UP000271708"/>
    </source>
</evidence>
<dbReference type="Gene3D" id="3.40.630.30">
    <property type="match status" value="2"/>
</dbReference>
<feature type="domain" description="Eis-like acetyltransferase" evidence="3">
    <location>
        <begin position="275"/>
        <end position="364"/>
    </location>
</feature>
<dbReference type="InterPro" id="IPR016181">
    <property type="entry name" value="Acyl_CoA_acyltransferase"/>
</dbReference>
<reference evidence="4 5" key="1">
    <citation type="submission" date="2019-09" db="EMBL/GenBank/DDBJ databases">
        <title>Complete Genome Sequence of Janibacter melonis M714 with both human health impact and industrial applications.</title>
        <authorList>
            <person name="Jin M."/>
            <person name="Zhao Q.R."/>
        </authorList>
    </citation>
    <scope>NUCLEOTIDE SEQUENCE [LARGE SCALE GENOMIC DNA]</scope>
    <source>
        <strain evidence="4 5">M714</strain>
    </source>
</reference>
<dbReference type="EMBL" id="CP044548">
    <property type="protein sequence ID" value="QGX08482.1"/>
    <property type="molecule type" value="Genomic_DNA"/>
</dbReference>
<dbReference type="InterPro" id="IPR051554">
    <property type="entry name" value="Acetyltransferase_Eis"/>
</dbReference>
<dbReference type="PANTHER" id="PTHR37817:SF1">
    <property type="entry name" value="N-ACETYLTRANSFERASE EIS"/>
    <property type="match status" value="1"/>
</dbReference>
<dbReference type="InterPro" id="IPR041380">
    <property type="entry name" value="Acetyltransf_17"/>
</dbReference>
<dbReference type="Proteomes" id="UP000271708">
    <property type="component" value="Chromosome"/>
</dbReference>
<dbReference type="NCBIfam" id="NF002367">
    <property type="entry name" value="PRK01346.1-4"/>
    <property type="match status" value="1"/>
</dbReference>
<dbReference type="PANTHER" id="PTHR37817">
    <property type="entry name" value="N-ACETYLTRANSFERASE EIS"/>
    <property type="match status" value="1"/>
</dbReference>
<dbReference type="Pfam" id="PF17668">
    <property type="entry name" value="Acetyltransf_17"/>
    <property type="match status" value="1"/>
</dbReference>
<accession>A0A650GF27</accession>
<dbReference type="SUPFAM" id="SSF55718">
    <property type="entry name" value="SCP-like"/>
    <property type="match status" value="1"/>
</dbReference>
<dbReference type="Pfam" id="PF13530">
    <property type="entry name" value="SCP2_2"/>
    <property type="match status" value="1"/>
</dbReference>
<evidence type="ECO:0000256" key="1">
    <source>
        <dbReference type="SAM" id="MobiDB-lite"/>
    </source>
</evidence>
<feature type="region of interest" description="Disordered" evidence="1">
    <location>
        <begin position="19"/>
        <end position="74"/>
    </location>
</feature>
<protein>
    <submittedName>
        <fullName evidence="4">GNAT family N-acetyltransferase</fullName>
    </submittedName>
</protein>
<organism evidence="4 5">
    <name type="scientific">Janibacter melonis</name>
    <dbReference type="NCBI Taxonomy" id="262209"/>
    <lineage>
        <taxon>Bacteria</taxon>
        <taxon>Bacillati</taxon>
        <taxon>Actinomycetota</taxon>
        <taxon>Actinomycetes</taxon>
        <taxon>Micrococcales</taxon>
        <taxon>Intrasporangiaceae</taxon>
        <taxon>Janibacter</taxon>
    </lineage>
</organism>
<dbReference type="Gene3D" id="3.30.1050.10">
    <property type="entry name" value="SCP2 sterol-binding domain"/>
    <property type="match status" value="1"/>
</dbReference>
<sequence length="482" mass="52008">MRRADLADLAAPLRGLRDRRRVRRRERGGGVGREVPPDAPGAHPSRLTRNSRDTRARRGQGGRVSTHPQHAVTADPDVERFAAIDDLVWFDDIGFDEAVSHARAVPHRWAVTAAGGDDGSPYRGIAGAFEMELTVPGAPGGEPTQLPVSGLTWVGVHPDHRRTGVLTALMDAHLSWCREQGLALAALHASDVTIYGRFGYAVASTAGEISLGHGATFDAPGVSTEGITTSMHDLSDEHVLARVHAAHRALAAGRVGSVTRTLELATRVYTDPASRLRGTERRRVVIAARDGQDVGYAILRRRPKWEDGRSAATLDCEEWAWGDSAAQLALARRLTSVDLVTRTSLRVTSDDALLWWCGGPRTVVHKTGDELWLRVLDLPAALSARGWSADCDVVLEVRDGLFEDQAGRWRVTARDGRAEVTRTDDPADLGLDVGVLGATYLGGRRLAALARQGLVEVHDPAALRALDEVLSTPTLPVPPVSF</sequence>
<feature type="domain" description="Enhanced intracellular survival protein" evidence="2">
    <location>
        <begin position="378"/>
        <end position="473"/>
    </location>
</feature>
<keyword evidence="4" id="KW-0808">Transferase</keyword>
<dbReference type="GO" id="GO:0030649">
    <property type="term" value="P:aminoglycoside antibiotic catabolic process"/>
    <property type="evidence" value="ECO:0007669"/>
    <property type="project" value="TreeGrafter"/>
</dbReference>
<dbReference type="CDD" id="cd04301">
    <property type="entry name" value="NAT_SF"/>
    <property type="match status" value="1"/>
</dbReference>
<name>A0A650GF27_9MICO</name>
<evidence type="ECO:0000259" key="2">
    <source>
        <dbReference type="Pfam" id="PF13530"/>
    </source>
</evidence>
<dbReference type="GO" id="GO:0034069">
    <property type="term" value="F:aminoglycoside N-acetyltransferase activity"/>
    <property type="evidence" value="ECO:0007669"/>
    <property type="project" value="TreeGrafter"/>
</dbReference>
<dbReference type="InterPro" id="IPR025559">
    <property type="entry name" value="Eis_dom"/>
</dbReference>
<dbReference type="KEGG" id="jme:EEW87_16735"/>
<dbReference type="AlphaFoldDB" id="A0A650GF27"/>
<dbReference type="Pfam" id="PF13527">
    <property type="entry name" value="Acetyltransf_9"/>
    <property type="match status" value="1"/>
</dbReference>
<evidence type="ECO:0000259" key="3">
    <source>
        <dbReference type="Pfam" id="PF17668"/>
    </source>
</evidence>
<dbReference type="InterPro" id="IPR036527">
    <property type="entry name" value="SCP2_sterol-bd_dom_sf"/>
</dbReference>
<gene>
    <name evidence="4" type="ORF">EEW87_16735</name>
</gene>
<evidence type="ECO:0000313" key="4">
    <source>
        <dbReference type="EMBL" id="QGX08482.1"/>
    </source>
</evidence>